<dbReference type="InterPro" id="IPR027434">
    <property type="entry name" value="Homing_endonucl"/>
</dbReference>
<dbReference type="PANTHER" id="PTHR36181:SF4">
    <property type="entry name" value="LAGLIDADG ENDONUCLEASE"/>
    <property type="match status" value="1"/>
</dbReference>
<organism evidence="3">
    <name type="scientific">Termitomyces sp</name>
    <dbReference type="NCBI Taxonomy" id="1916073"/>
    <lineage>
        <taxon>Eukaryota</taxon>
        <taxon>Fungi</taxon>
        <taxon>Dikarya</taxon>
        <taxon>Basidiomycota</taxon>
        <taxon>Agaricomycotina</taxon>
        <taxon>Agaricomycetes</taxon>
        <taxon>Agaricomycetidae</taxon>
        <taxon>Agaricales</taxon>
        <taxon>Tricholomatineae</taxon>
        <taxon>Lyophyllaceae</taxon>
        <taxon>Termitomyces</taxon>
    </lineage>
</organism>
<keyword evidence="3" id="KW-0496">Mitochondrion</keyword>
<feature type="domain" description="Homing endonuclease LAGLIDADG" evidence="2">
    <location>
        <begin position="288"/>
        <end position="376"/>
    </location>
</feature>
<evidence type="ECO:0000256" key="1">
    <source>
        <dbReference type="ARBA" id="ARBA00002670"/>
    </source>
</evidence>
<dbReference type="SUPFAM" id="SSF55608">
    <property type="entry name" value="Homing endonucleases"/>
    <property type="match status" value="2"/>
</dbReference>
<dbReference type="GO" id="GO:0004519">
    <property type="term" value="F:endonuclease activity"/>
    <property type="evidence" value="ECO:0007669"/>
    <property type="project" value="UniProtKB-KW"/>
</dbReference>
<dbReference type="PANTHER" id="PTHR36181">
    <property type="entry name" value="INTRON-ENCODED ENDONUCLEASE AI3-RELATED"/>
    <property type="match status" value="1"/>
</dbReference>
<dbReference type="Pfam" id="PF00961">
    <property type="entry name" value="LAGLIDADG_1"/>
    <property type="match status" value="2"/>
</dbReference>
<proteinExistence type="predicted"/>
<gene>
    <name evidence="3" type="primary">oi1nad5</name>
    <name evidence="3" type="ORF">C0990_000017</name>
</gene>
<keyword evidence="3" id="KW-0540">Nuclease</keyword>
<reference evidence="3" key="1">
    <citation type="submission" date="2018-08" db="EMBL/GenBank/DDBJ databases">
        <title>Comparative mitochondrial genomics of the basidiomycete Termitomyces.</title>
        <authorList>
            <person name="Nieuwenhuis M."/>
        </authorList>
    </citation>
    <scope>NUCLEOTIDE SEQUENCE</scope>
    <source>
        <strain evidence="3">T123</strain>
    </source>
</reference>
<keyword evidence="3" id="KW-0378">Hydrolase</keyword>
<geneLocation type="mitochondrion" evidence="3"/>
<dbReference type="InterPro" id="IPR051289">
    <property type="entry name" value="LAGLIDADG_Endonuclease"/>
</dbReference>
<dbReference type="AlphaFoldDB" id="A0A386TYT8"/>
<name>A0A386TYT8_9AGAR</name>
<protein>
    <submittedName>
        <fullName evidence="3">LAGLIDADG homing endonuclease</fullName>
    </submittedName>
</protein>
<dbReference type="EMBL" id="MH725798">
    <property type="protein sequence ID" value="AYE93362.1"/>
    <property type="molecule type" value="Genomic_DNA"/>
</dbReference>
<evidence type="ECO:0000259" key="2">
    <source>
        <dbReference type="Pfam" id="PF00961"/>
    </source>
</evidence>
<accession>A0A386TYT8</accession>
<dbReference type="InterPro" id="IPR004860">
    <property type="entry name" value="LAGLIDADG_dom"/>
</dbReference>
<dbReference type="GO" id="GO:0005739">
    <property type="term" value="C:mitochondrion"/>
    <property type="evidence" value="ECO:0007669"/>
    <property type="project" value="UniProtKB-ARBA"/>
</dbReference>
<keyword evidence="3" id="KW-0255">Endonuclease</keyword>
<evidence type="ECO:0000313" key="3">
    <source>
        <dbReference type="EMBL" id="AYE93362.1"/>
    </source>
</evidence>
<sequence>MLMWEKLSNSGDTLKLMIPNYSRKAISGWNNYPCKVTSHKMNENEMGYRGSKSDFVMKSVKEQRVDDSWCNIKKPLHLRYTLMGFERNYRIKIPSKQLSVKKYVTLNYSSPRPARIRASRKAKVNPWFWTGLIDGEGSFSIIVDKNKTRKLGWRVQSKFQVGLHKRDLSLLLQLQQYLGGIGRIYKHSSKNLVNYSVDSTKELINLVHHLENYPLLTQKGGDFILFKQVVNLMKNKDHLSLEGLHQIINIKAAMNLGLSEMLKSEFNENTSIERPLINTEEIPDPNWISGFVTAEGCFDVNIPESTNKIGHRVQLRLRITQHDRDKRLMEHIIKYLGSGKIYKYPKTPAVNVTIINFSDITNILIPFFEKKKKKTKPYSW</sequence>
<feature type="domain" description="Homing endonuclease LAGLIDADG" evidence="2">
    <location>
        <begin position="129"/>
        <end position="230"/>
    </location>
</feature>
<dbReference type="Gene3D" id="3.10.28.10">
    <property type="entry name" value="Homing endonucleases"/>
    <property type="match status" value="2"/>
</dbReference>
<comment type="function">
    <text evidence="1">Mitochondrial DNA endonuclease involved in intron homing.</text>
</comment>